<dbReference type="InterPro" id="IPR027417">
    <property type="entry name" value="P-loop_NTPase"/>
</dbReference>
<dbReference type="EMBL" id="SORE01000004">
    <property type="protein sequence ID" value="TDY52779.1"/>
    <property type="molecule type" value="Genomic_DNA"/>
</dbReference>
<dbReference type="SUPFAM" id="SSF52540">
    <property type="entry name" value="P-loop containing nucleoside triphosphate hydrolases"/>
    <property type="match status" value="1"/>
</dbReference>
<evidence type="ECO:0000313" key="2">
    <source>
        <dbReference type="Proteomes" id="UP000295509"/>
    </source>
</evidence>
<evidence type="ECO:0000313" key="1">
    <source>
        <dbReference type="EMBL" id="TDY52779.1"/>
    </source>
</evidence>
<dbReference type="AlphaFoldDB" id="A0A4R8LZ74"/>
<dbReference type="PANTHER" id="PTHR34301">
    <property type="entry name" value="DNA-BINDING PROTEIN-RELATED"/>
    <property type="match status" value="1"/>
</dbReference>
<proteinExistence type="predicted"/>
<name>A0A4R8LZ74_9BURK</name>
<evidence type="ECO:0008006" key="3">
    <source>
        <dbReference type="Google" id="ProtNLM"/>
    </source>
</evidence>
<keyword evidence="2" id="KW-1185">Reference proteome</keyword>
<dbReference type="RefSeq" id="WP_134190815.1">
    <property type="nucleotide sequence ID" value="NZ_JBHLUW010000002.1"/>
</dbReference>
<organism evidence="1 2">
    <name type="scientific">Paraburkholderia rhizosphaerae</name>
    <dbReference type="NCBI Taxonomy" id="480658"/>
    <lineage>
        <taxon>Bacteria</taxon>
        <taxon>Pseudomonadati</taxon>
        <taxon>Pseudomonadota</taxon>
        <taxon>Betaproteobacteria</taxon>
        <taxon>Burkholderiales</taxon>
        <taxon>Burkholderiaceae</taxon>
        <taxon>Paraburkholderia</taxon>
    </lineage>
</organism>
<gene>
    <name evidence="1" type="ORF">BX592_10461</name>
</gene>
<dbReference type="Proteomes" id="UP000295509">
    <property type="component" value="Unassembled WGS sequence"/>
</dbReference>
<protein>
    <recommendedName>
        <fullName evidence="3">AAA domain-containing protein</fullName>
    </recommendedName>
</protein>
<sequence length="376" mass="42520">MKLHETLQPDPWHFVRPELADAYLNAFDLKLSSARGLFARRRMGKTEFLRRDLLPAAQQRGYLAAYTNFWDSRSSPASALVSSLAEALEPQGIRAVLAKLGTPVRKVKASAKIPGGIEGALEAELSAPEVDPGVALREVLRQLDRQKKPLLLVIDEAQVLARAEHAEFAHALRAALDVRKDRIKVIFAGSSETTLREMFARASEPFYNWAALEPFPLLGDEFVAFTIKLLNRMARYRLTLEQGRHAFEELHRTPEFFKRFVERYMLYQLDGDEAALSHTKASVFSDENFLKQWTAMKTADQIVIAQLARGETDIHSAAGVKRLTQMLGRVATKNTAAQALRRLQAQNVVTRLAVGDYRIEDEAFAEWIRRRIAPRR</sequence>
<comment type="caution">
    <text evidence="1">The sequence shown here is derived from an EMBL/GenBank/DDBJ whole genome shotgun (WGS) entry which is preliminary data.</text>
</comment>
<accession>A0A4R8LZ74</accession>
<dbReference type="Gene3D" id="3.40.50.300">
    <property type="entry name" value="P-loop containing nucleotide triphosphate hydrolases"/>
    <property type="match status" value="1"/>
</dbReference>
<dbReference type="OrthoDB" id="8576717at2"/>
<dbReference type="PANTHER" id="PTHR34301:SF8">
    <property type="entry name" value="ATPASE DOMAIN-CONTAINING PROTEIN"/>
    <property type="match status" value="1"/>
</dbReference>
<reference evidence="1 2" key="1">
    <citation type="submission" date="2019-03" db="EMBL/GenBank/DDBJ databases">
        <title>Genomic Encyclopedia of Type Strains, Phase III (KMG-III): the genomes of soil and plant-associated and newly described type strains.</title>
        <authorList>
            <person name="Whitman W."/>
        </authorList>
    </citation>
    <scope>NUCLEOTIDE SEQUENCE [LARGE SCALE GENOMIC DNA]</scope>
    <source>
        <strain evidence="1 2">LMG 29544</strain>
    </source>
</reference>